<keyword evidence="6" id="KW-1185">Reference proteome</keyword>
<protein>
    <submittedName>
        <fullName evidence="5">Uncharacterized protein</fullName>
    </submittedName>
</protein>
<dbReference type="SUPFAM" id="SSF47095">
    <property type="entry name" value="HMG-box"/>
    <property type="match status" value="1"/>
</dbReference>
<evidence type="ECO:0000256" key="2">
    <source>
        <dbReference type="ARBA" id="ARBA00023125"/>
    </source>
</evidence>
<dbReference type="InterPro" id="IPR051762">
    <property type="entry name" value="UBF1"/>
</dbReference>
<evidence type="ECO:0000313" key="6">
    <source>
        <dbReference type="Proteomes" id="UP000276133"/>
    </source>
</evidence>
<feature type="region of interest" description="Disordered" evidence="4">
    <location>
        <begin position="348"/>
        <end position="391"/>
    </location>
</feature>
<dbReference type="AlphaFoldDB" id="A0A3M7RCN7"/>
<comment type="caution">
    <text evidence="5">The sequence shown here is derived from an EMBL/GenBank/DDBJ whole genome shotgun (WGS) entry which is preliminary data.</text>
</comment>
<dbReference type="PANTHER" id="PTHR46318:SF6">
    <property type="entry name" value="CHROMOSOME UNDETERMINED SCAFFOLD_121, WHOLE GENOME SHOTGUN SEQUENCE"/>
    <property type="match status" value="1"/>
</dbReference>
<gene>
    <name evidence="5" type="ORF">BpHYR1_050113</name>
</gene>
<comment type="subcellular location">
    <subcellularLocation>
        <location evidence="1">Nucleus</location>
    </subcellularLocation>
</comment>
<proteinExistence type="predicted"/>
<reference evidence="5 6" key="1">
    <citation type="journal article" date="2018" name="Sci. Rep.">
        <title>Genomic signatures of local adaptation to the degree of environmental predictability in rotifers.</title>
        <authorList>
            <person name="Franch-Gras L."/>
            <person name="Hahn C."/>
            <person name="Garcia-Roger E.M."/>
            <person name="Carmona M.J."/>
            <person name="Serra M."/>
            <person name="Gomez A."/>
        </authorList>
    </citation>
    <scope>NUCLEOTIDE SEQUENCE [LARGE SCALE GENOMIC DNA]</scope>
    <source>
        <strain evidence="5">HYR1</strain>
    </source>
</reference>
<sequence>MFKPFDLFMEKKFPNEENAESLEEAENKWNSLDPSKKLKFIKKAEKKYDAYIQENPESHVTFSSLLSYRELEILFKSYGLPDKLQQNSKMYFFKIKQDEARKNLEDPSELESVLREVRFKADNDWKQFTDKEKHHLLKEFHQKVAQYNDLIFDFARNLPENRIVDYKEFCKRPEPTMKERNQKAPKKETIERFDRKFVPFDVYFDKHRDDFDQDDNMKAYNDARSKFKSLSDKKKLKYIKKAEFNYDEHYKNSDDERQLLSSYMNKNEMKLLLESYGMPDTVPNFSAYFFSKKTKEGISDMKQAFECLKKMNPEEKDEIQKEHAMKQDEYLLKKKQFLDSLPFSRLEDYNSMKKQTRRSFTHAGSASKKLKRNSSSTPNHIKKSMSDESEG</sequence>
<evidence type="ECO:0000256" key="4">
    <source>
        <dbReference type="SAM" id="MobiDB-lite"/>
    </source>
</evidence>
<dbReference type="PANTHER" id="PTHR46318">
    <property type="entry name" value="UPSTREAM BINDING TRANSCRIPTION FACTOR"/>
    <property type="match status" value="1"/>
</dbReference>
<evidence type="ECO:0000313" key="5">
    <source>
        <dbReference type="EMBL" id="RNA21277.1"/>
    </source>
</evidence>
<organism evidence="5 6">
    <name type="scientific">Brachionus plicatilis</name>
    <name type="common">Marine rotifer</name>
    <name type="synonym">Brachionus muelleri</name>
    <dbReference type="NCBI Taxonomy" id="10195"/>
    <lineage>
        <taxon>Eukaryota</taxon>
        <taxon>Metazoa</taxon>
        <taxon>Spiralia</taxon>
        <taxon>Gnathifera</taxon>
        <taxon>Rotifera</taxon>
        <taxon>Eurotatoria</taxon>
        <taxon>Monogononta</taxon>
        <taxon>Pseudotrocha</taxon>
        <taxon>Ploima</taxon>
        <taxon>Brachionidae</taxon>
        <taxon>Brachionus</taxon>
    </lineage>
</organism>
<dbReference type="Proteomes" id="UP000276133">
    <property type="component" value="Unassembled WGS sequence"/>
</dbReference>
<dbReference type="EMBL" id="REGN01003700">
    <property type="protein sequence ID" value="RNA21277.1"/>
    <property type="molecule type" value="Genomic_DNA"/>
</dbReference>
<dbReference type="InterPro" id="IPR036910">
    <property type="entry name" value="HMG_box_dom_sf"/>
</dbReference>
<dbReference type="GO" id="GO:0003677">
    <property type="term" value="F:DNA binding"/>
    <property type="evidence" value="ECO:0007669"/>
    <property type="project" value="UniProtKB-KW"/>
</dbReference>
<dbReference type="OrthoDB" id="10481033at2759"/>
<evidence type="ECO:0000256" key="1">
    <source>
        <dbReference type="ARBA" id="ARBA00004123"/>
    </source>
</evidence>
<name>A0A3M7RCN7_BRAPC</name>
<dbReference type="GO" id="GO:0005634">
    <property type="term" value="C:nucleus"/>
    <property type="evidence" value="ECO:0007669"/>
    <property type="project" value="UniProtKB-SubCell"/>
</dbReference>
<keyword evidence="3" id="KW-0539">Nucleus</keyword>
<accession>A0A3M7RCN7</accession>
<keyword evidence="2" id="KW-0238">DNA-binding</keyword>
<evidence type="ECO:0000256" key="3">
    <source>
        <dbReference type="ARBA" id="ARBA00023242"/>
    </source>
</evidence>